<proteinExistence type="inferred from homology"/>
<evidence type="ECO:0000313" key="7">
    <source>
        <dbReference type="Proteomes" id="UP001210865"/>
    </source>
</evidence>
<dbReference type="Proteomes" id="UP001210865">
    <property type="component" value="Chromosome"/>
</dbReference>
<dbReference type="SMART" id="SM00382">
    <property type="entry name" value="AAA"/>
    <property type="match status" value="1"/>
</dbReference>
<dbReference type="Gene3D" id="3.40.50.300">
    <property type="entry name" value="P-loop containing nucleotide triphosphate hydrolases"/>
    <property type="match status" value="1"/>
</dbReference>
<dbReference type="InterPro" id="IPR003439">
    <property type="entry name" value="ABC_transporter-like_ATP-bd"/>
</dbReference>
<dbReference type="GO" id="GO:0016874">
    <property type="term" value="F:ligase activity"/>
    <property type="evidence" value="ECO:0007669"/>
    <property type="project" value="UniProtKB-KW"/>
</dbReference>
<dbReference type="InterPro" id="IPR003593">
    <property type="entry name" value="AAA+_ATPase"/>
</dbReference>
<evidence type="ECO:0000256" key="2">
    <source>
        <dbReference type="ARBA" id="ARBA00022448"/>
    </source>
</evidence>
<gene>
    <name evidence="6" type="ORF">PBT88_14325</name>
</gene>
<keyword evidence="6" id="KW-0436">Ligase</keyword>
<keyword evidence="7" id="KW-1185">Reference proteome</keyword>
<dbReference type="InterPro" id="IPR017871">
    <property type="entry name" value="ABC_transporter-like_CS"/>
</dbReference>
<reference evidence="6 7" key="1">
    <citation type="submission" date="2022-12" db="EMBL/GenBank/DDBJ databases">
        <title>Sphingomonas abieness sp. nov., an endophytic bacterium isolated from Abies koreana.</title>
        <authorList>
            <person name="Jiang L."/>
            <person name="Lee J."/>
        </authorList>
    </citation>
    <scope>NUCLEOTIDE SEQUENCE [LARGE SCALE GENOMIC DNA]</scope>
    <source>
        <strain evidence="7">PAMB 00755</strain>
    </source>
</reference>
<evidence type="ECO:0000256" key="3">
    <source>
        <dbReference type="ARBA" id="ARBA00022741"/>
    </source>
</evidence>
<evidence type="ECO:0000259" key="5">
    <source>
        <dbReference type="PROSITE" id="PS50893"/>
    </source>
</evidence>
<dbReference type="CDD" id="cd03293">
    <property type="entry name" value="ABC_NrtD_SsuB_transporters"/>
    <property type="match status" value="1"/>
</dbReference>
<accession>A0ABY7NIK4</accession>
<dbReference type="InterPro" id="IPR050166">
    <property type="entry name" value="ABC_transporter_ATP-bind"/>
</dbReference>
<protein>
    <submittedName>
        <fullName evidence="6">ABC transporter ATP-binding protein</fullName>
    </submittedName>
</protein>
<name>A0ABY7NIK4_9SPHN</name>
<dbReference type="PANTHER" id="PTHR42788:SF13">
    <property type="entry name" value="ALIPHATIC SULFONATES IMPORT ATP-BINDING PROTEIN SSUB"/>
    <property type="match status" value="1"/>
</dbReference>
<dbReference type="InterPro" id="IPR027417">
    <property type="entry name" value="P-loop_NTPase"/>
</dbReference>
<evidence type="ECO:0000256" key="4">
    <source>
        <dbReference type="ARBA" id="ARBA00022840"/>
    </source>
</evidence>
<feature type="domain" description="ABC transporter" evidence="5">
    <location>
        <begin position="7"/>
        <end position="238"/>
    </location>
</feature>
<dbReference type="GO" id="GO:0005524">
    <property type="term" value="F:ATP binding"/>
    <property type="evidence" value="ECO:0007669"/>
    <property type="project" value="UniProtKB-KW"/>
</dbReference>
<dbReference type="EMBL" id="CP115174">
    <property type="protein sequence ID" value="WBO21356.1"/>
    <property type="molecule type" value="Genomic_DNA"/>
</dbReference>
<evidence type="ECO:0000313" key="6">
    <source>
        <dbReference type="EMBL" id="WBO21356.1"/>
    </source>
</evidence>
<evidence type="ECO:0000256" key="1">
    <source>
        <dbReference type="ARBA" id="ARBA00005417"/>
    </source>
</evidence>
<dbReference type="PROSITE" id="PS50893">
    <property type="entry name" value="ABC_TRANSPORTER_2"/>
    <property type="match status" value="1"/>
</dbReference>
<dbReference type="Pfam" id="PF00005">
    <property type="entry name" value="ABC_tran"/>
    <property type="match status" value="1"/>
</dbReference>
<dbReference type="PANTHER" id="PTHR42788">
    <property type="entry name" value="TAURINE IMPORT ATP-BINDING PROTEIN-RELATED"/>
    <property type="match status" value="1"/>
</dbReference>
<keyword evidence="2" id="KW-0813">Transport</keyword>
<dbReference type="PROSITE" id="PS00211">
    <property type="entry name" value="ABC_TRANSPORTER_1"/>
    <property type="match status" value="1"/>
</dbReference>
<organism evidence="6 7">
    <name type="scientific">Sphingomonas abietis</name>
    <dbReference type="NCBI Taxonomy" id="3012344"/>
    <lineage>
        <taxon>Bacteria</taxon>
        <taxon>Pseudomonadati</taxon>
        <taxon>Pseudomonadota</taxon>
        <taxon>Alphaproteobacteria</taxon>
        <taxon>Sphingomonadales</taxon>
        <taxon>Sphingomonadaceae</taxon>
        <taxon>Sphingomonas</taxon>
    </lineage>
</organism>
<sequence>MTGQAALTLDHVGKTFAVDGRPLTALSDISLSVRAGEFVSLVGASGCGKSTLLRLLIGLDPGFSGTITIDGAPVTGPSLDRGIVFQEPRLLPWLTVEQNIAFGLANTPIPDAEKQNRVAEHIALVRLSGFEKALPRQLSGGMAQRVAIARALVNQPRLLLLDEPFGALDALTRAHLQDQLLDIWERQKVTAIFVTHDVEEAVYLSDRVVVMEPRPGRIRSIADIALPRPRHRTDAAFARQREEVLAELTGASGERDQPELRLVGVGGGR</sequence>
<keyword evidence="4 6" id="KW-0067">ATP-binding</keyword>
<dbReference type="RefSeq" id="WP_270076005.1">
    <property type="nucleotide sequence ID" value="NZ_CP115174.1"/>
</dbReference>
<keyword evidence="3" id="KW-0547">Nucleotide-binding</keyword>
<dbReference type="SUPFAM" id="SSF52540">
    <property type="entry name" value="P-loop containing nucleoside triphosphate hydrolases"/>
    <property type="match status" value="1"/>
</dbReference>
<comment type="similarity">
    <text evidence="1">Belongs to the ABC transporter superfamily.</text>
</comment>